<gene>
    <name evidence="1" type="ORF">BJ970_005562</name>
</gene>
<keyword evidence="2" id="KW-1185">Reference proteome</keyword>
<accession>A0A840QJH1</accession>
<comment type="caution">
    <text evidence="1">The sequence shown here is derived from an EMBL/GenBank/DDBJ whole genome shotgun (WGS) entry which is preliminary data.</text>
</comment>
<dbReference type="RefSeq" id="WP_184729471.1">
    <property type="nucleotide sequence ID" value="NZ_JACHIW010000002.1"/>
</dbReference>
<dbReference type="Proteomes" id="UP000584374">
    <property type="component" value="Unassembled WGS sequence"/>
</dbReference>
<protein>
    <submittedName>
        <fullName evidence="1">Uncharacterized protein</fullName>
    </submittedName>
</protein>
<dbReference type="AlphaFoldDB" id="A0A840QJH1"/>
<reference evidence="1 2" key="1">
    <citation type="submission" date="2020-08" db="EMBL/GenBank/DDBJ databases">
        <title>Sequencing the genomes of 1000 actinobacteria strains.</title>
        <authorList>
            <person name="Klenk H.-P."/>
        </authorList>
    </citation>
    <scope>NUCLEOTIDE SEQUENCE [LARGE SCALE GENOMIC DNA]</scope>
    <source>
        <strain evidence="1 2">DSM 45584</strain>
    </source>
</reference>
<evidence type="ECO:0000313" key="2">
    <source>
        <dbReference type="Proteomes" id="UP000584374"/>
    </source>
</evidence>
<evidence type="ECO:0000313" key="1">
    <source>
        <dbReference type="EMBL" id="MBB5157963.1"/>
    </source>
</evidence>
<dbReference type="EMBL" id="JACHIW010000002">
    <property type="protein sequence ID" value="MBB5157963.1"/>
    <property type="molecule type" value="Genomic_DNA"/>
</dbReference>
<sequence length="132" mass="15720">MRERRLDRVDHDWGLIVLEWDDISAVAVPETVTFQGNKSITFYRIPAVHKGPLVRRDRRGAYLVYMYSYFVFRWYAGESTVRIYHGDIDCSDEYPLPWTVEIDTTWDPTTLTDRAKQWARDHCAQFEKKKRG</sequence>
<proteinExistence type="predicted"/>
<organism evidence="1 2">
    <name type="scientific">Saccharopolyspora phatthalungensis</name>
    <dbReference type="NCBI Taxonomy" id="664693"/>
    <lineage>
        <taxon>Bacteria</taxon>
        <taxon>Bacillati</taxon>
        <taxon>Actinomycetota</taxon>
        <taxon>Actinomycetes</taxon>
        <taxon>Pseudonocardiales</taxon>
        <taxon>Pseudonocardiaceae</taxon>
        <taxon>Saccharopolyspora</taxon>
    </lineage>
</organism>
<name>A0A840QJH1_9PSEU</name>